<dbReference type="EC" id="4.6.1.12" evidence="5 9"/>
<feature type="binding site" evidence="9">
    <location>
        <begin position="64"/>
        <end position="68"/>
    </location>
    <ligand>
        <name>4-CDP-2-C-methyl-D-erythritol 2-phosphate</name>
        <dbReference type="ChEBI" id="CHEBI:57919"/>
    </ligand>
</feature>
<evidence type="ECO:0000256" key="5">
    <source>
        <dbReference type="ARBA" id="ARBA00012579"/>
    </source>
</evidence>
<evidence type="ECO:0000256" key="2">
    <source>
        <dbReference type="ARBA" id="ARBA00004709"/>
    </source>
</evidence>
<organism evidence="12 13">
    <name type="scientific">Thioalkalivibrio halophilus</name>
    <dbReference type="NCBI Taxonomy" id="252474"/>
    <lineage>
        <taxon>Bacteria</taxon>
        <taxon>Pseudomonadati</taxon>
        <taxon>Pseudomonadota</taxon>
        <taxon>Gammaproteobacteria</taxon>
        <taxon>Chromatiales</taxon>
        <taxon>Ectothiorhodospiraceae</taxon>
        <taxon>Thioalkalivibrio</taxon>
    </lineage>
</organism>
<dbReference type="Pfam" id="PF02542">
    <property type="entry name" value="YgbB"/>
    <property type="match status" value="1"/>
</dbReference>
<feature type="binding site" evidence="9">
    <location>
        <begin position="59"/>
        <end position="61"/>
    </location>
    <ligand>
        <name>4-CDP-2-C-methyl-D-erythritol 2-phosphate</name>
        <dbReference type="ChEBI" id="CHEBI:57919"/>
    </ligand>
</feature>
<evidence type="ECO:0000256" key="9">
    <source>
        <dbReference type="HAMAP-Rule" id="MF_00107"/>
    </source>
</evidence>
<sequence>MTAMRVGQGFDVHAYEAGDHVVVGGVRIPFDYGVRAHSDGDVLLHALCDALLGAAGLGDIGRHFPDSDPAFSGADSRDLLEETLRRVRAAGWVPVNIDATIIAQRPRMGPHVEAMRANIAADTGLPADAVNVKATTTERLGYTGREEGLAAQTVVLLQTPGDGAVA</sequence>
<dbReference type="GO" id="GO:0008685">
    <property type="term" value="F:2-C-methyl-D-erythritol 2,4-cyclodiphosphate synthase activity"/>
    <property type="evidence" value="ECO:0007669"/>
    <property type="project" value="UniProtKB-UniRule"/>
</dbReference>
<evidence type="ECO:0000256" key="4">
    <source>
        <dbReference type="ARBA" id="ARBA00011233"/>
    </source>
</evidence>
<dbReference type="RefSeq" id="WP_024329394.1">
    <property type="nucleotide sequence ID" value="NZ_MUZR01000063.1"/>
</dbReference>
<reference evidence="12 13" key="1">
    <citation type="submission" date="2017-02" db="EMBL/GenBank/DDBJ databases">
        <title>Genomic diversity within the haloalkaliphilic genus Thioalkalivibrio.</title>
        <authorList>
            <person name="Ahn A.-C."/>
            <person name="Meier-Kolthoff J."/>
            <person name="Overmars L."/>
            <person name="Richter M."/>
            <person name="Woyke T."/>
            <person name="Sorokin D.Y."/>
            <person name="Muyzer G."/>
        </authorList>
    </citation>
    <scope>NUCLEOTIDE SEQUENCE [LARGE SCALE GENOMIC DNA]</scope>
    <source>
        <strain evidence="12 13">HL17</strain>
    </source>
</reference>
<keyword evidence="8 9" id="KW-0456">Lyase</keyword>
<dbReference type="STRING" id="252474.B1A74_12810"/>
<evidence type="ECO:0000256" key="8">
    <source>
        <dbReference type="ARBA" id="ARBA00023239"/>
    </source>
</evidence>
<dbReference type="UniPathway" id="UPA00056">
    <property type="reaction ID" value="UER00095"/>
</dbReference>
<evidence type="ECO:0000259" key="11">
    <source>
        <dbReference type="Pfam" id="PF02542"/>
    </source>
</evidence>
<dbReference type="EMBL" id="MUZR01000063">
    <property type="protein sequence ID" value="OOC09088.1"/>
    <property type="molecule type" value="Genomic_DNA"/>
</dbReference>
<comment type="cofactor">
    <cofactor evidence="9">
        <name>a divalent metal cation</name>
        <dbReference type="ChEBI" id="CHEBI:60240"/>
    </cofactor>
    <text evidence="9">Binds 1 divalent metal cation per subunit.</text>
</comment>
<dbReference type="PROSITE" id="PS01350">
    <property type="entry name" value="ISPF"/>
    <property type="match status" value="1"/>
</dbReference>
<feature type="binding site" evidence="9">
    <location>
        <position position="45"/>
    </location>
    <ligand>
        <name>a divalent metal cation</name>
        <dbReference type="ChEBI" id="CHEBI:60240"/>
    </ligand>
</feature>
<gene>
    <name evidence="9" type="primary">ispF</name>
    <name evidence="12" type="ORF">B1A74_12810</name>
</gene>
<feature type="binding site" evidence="9">
    <location>
        <position position="13"/>
    </location>
    <ligand>
        <name>a divalent metal cation</name>
        <dbReference type="ChEBI" id="CHEBI:60240"/>
    </ligand>
</feature>
<name>A0A1V2ZVD6_9GAMM</name>
<dbReference type="AlphaFoldDB" id="A0A1V2ZVD6"/>
<dbReference type="PANTHER" id="PTHR43181:SF1">
    <property type="entry name" value="2-C-METHYL-D-ERYTHRITOL 2,4-CYCLODIPHOSPHATE SYNTHASE, CHLOROPLASTIC"/>
    <property type="match status" value="1"/>
</dbReference>
<feature type="binding site" evidence="9">
    <location>
        <begin position="135"/>
        <end position="138"/>
    </location>
    <ligand>
        <name>4-CDP-2-C-methyl-D-erythritol 2-phosphate</name>
        <dbReference type="ChEBI" id="CHEBI:57919"/>
    </ligand>
</feature>
<dbReference type="NCBIfam" id="TIGR00151">
    <property type="entry name" value="ispF"/>
    <property type="match status" value="1"/>
</dbReference>
<comment type="similarity">
    <text evidence="3 9 10">Belongs to the IspF family.</text>
</comment>
<keyword evidence="13" id="KW-1185">Reference proteome</keyword>
<comment type="function">
    <text evidence="9">Involved in the biosynthesis of isopentenyl diphosphate (IPP) and dimethylallyl diphosphate (DMAPP), two major building blocks of isoprenoid compounds. Catalyzes the conversion of 4-diphosphocytidyl-2-C-methyl-D-erythritol 2-phosphate (CDP-ME2P) to 2-C-methyl-D-erythritol 2,4-cyclodiphosphate (ME-CPP) with a corresponding release of cytidine 5-monophosphate (CMP).</text>
</comment>
<evidence type="ECO:0000313" key="12">
    <source>
        <dbReference type="EMBL" id="OOC09088.1"/>
    </source>
</evidence>
<dbReference type="FunFam" id="3.30.1330.50:FF:000001">
    <property type="entry name" value="2-C-methyl-D-erythritol 2,4-cyclodiphosphate synthase"/>
    <property type="match status" value="1"/>
</dbReference>
<comment type="catalytic activity">
    <reaction evidence="1 9 10">
        <text>4-CDP-2-C-methyl-D-erythritol 2-phosphate = 2-C-methyl-D-erythritol 2,4-cyclic diphosphate + CMP</text>
        <dbReference type="Rhea" id="RHEA:23864"/>
        <dbReference type="ChEBI" id="CHEBI:57919"/>
        <dbReference type="ChEBI" id="CHEBI:58483"/>
        <dbReference type="ChEBI" id="CHEBI:60377"/>
        <dbReference type="EC" id="4.6.1.12"/>
    </reaction>
</comment>
<feature type="binding site" evidence="9">
    <location>
        <position position="145"/>
    </location>
    <ligand>
        <name>4-CDP-2-C-methyl-D-erythritol 2-phosphate</name>
        <dbReference type="ChEBI" id="CHEBI:57919"/>
    </ligand>
</feature>
<evidence type="ECO:0000256" key="3">
    <source>
        <dbReference type="ARBA" id="ARBA00008480"/>
    </source>
</evidence>
<feature type="binding site" evidence="9">
    <location>
        <begin position="103"/>
        <end position="109"/>
    </location>
    <ligand>
        <name>4-CDP-2-C-methyl-D-erythritol 2-phosphate</name>
        <dbReference type="ChEBI" id="CHEBI:57919"/>
    </ligand>
</feature>
<feature type="site" description="Transition state stabilizer" evidence="9">
    <location>
        <position position="37"/>
    </location>
</feature>
<dbReference type="OrthoDB" id="9804336at2"/>
<keyword evidence="6 9" id="KW-0479">Metal-binding</keyword>
<protein>
    <recommendedName>
        <fullName evidence="5 9">2-C-methyl-D-erythritol 2,4-cyclodiphosphate synthase</fullName>
        <shortName evidence="9">MECDP-synthase</shortName>
        <shortName evidence="9">MECPP-synthase</shortName>
        <shortName evidence="9">MECPS</shortName>
        <ecNumber evidence="5 9">4.6.1.12</ecNumber>
    </recommendedName>
</protein>
<comment type="pathway">
    <text evidence="2 9">Isoprenoid biosynthesis; isopentenyl diphosphate biosynthesis via DXP pathway; isopentenyl diphosphate from 1-deoxy-D-xylulose 5-phosphate: step 4/6.</text>
</comment>
<dbReference type="InterPro" id="IPR020555">
    <property type="entry name" value="MECDP_synthase_CS"/>
</dbReference>
<comment type="caution">
    <text evidence="12">The sequence shown here is derived from an EMBL/GenBank/DDBJ whole genome shotgun (WGS) entry which is preliminary data.</text>
</comment>
<dbReference type="GO" id="GO:0016114">
    <property type="term" value="P:terpenoid biosynthetic process"/>
    <property type="evidence" value="ECO:0007669"/>
    <property type="project" value="InterPro"/>
</dbReference>
<feature type="site" description="Transition state stabilizer" evidence="9">
    <location>
        <position position="136"/>
    </location>
</feature>
<dbReference type="HAMAP" id="MF_00107">
    <property type="entry name" value="IspF"/>
    <property type="match status" value="1"/>
</dbReference>
<keyword evidence="7 9" id="KW-0414">Isoprene biosynthesis</keyword>
<proteinExistence type="inferred from homology"/>
<dbReference type="Gene3D" id="3.30.1330.50">
    <property type="entry name" value="2-C-methyl-D-erythritol 2,4-cyclodiphosphate synthase"/>
    <property type="match status" value="1"/>
</dbReference>
<dbReference type="GO" id="GO:0019288">
    <property type="term" value="P:isopentenyl diphosphate biosynthetic process, methylerythritol 4-phosphate pathway"/>
    <property type="evidence" value="ECO:0007669"/>
    <property type="project" value="UniProtKB-UniRule"/>
</dbReference>
<dbReference type="GO" id="GO:0046872">
    <property type="term" value="F:metal ion binding"/>
    <property type="evidence" value="ECO:0007669"/>
    <property type="project" value="UniProtKB-KW"/>
</dbReference>
<dbReference type="SUPFAM" id="SSF69765">
    <property type="entry name" value="IpsF-like"/>
    <property type="match status" value="1"/>
</dbReference>
<dbReference type="PANTHER" id="PTHR43181">
    <property type="entry name" value="2-C-METHYL-D-ERYTHRITOL 2,4-CYCLODIPHOSPHATE SYNTHASE, CHLOROPLASTIC"/>
    <property type="match status" value="1"/>
</dbReference>
<feature type="binding site" evidence="9">
    <location>
        <position position="11"/>
    </location>
    <ligand>
        <name>a divalent metal cation</name>
        <dbReference type="ChEBI" id="CHEBI:60240"/>
    </ligand>
</feature>
<evidence type="ECO:0000256" key="1">
    <source>
        <dbReference type="ARBA" id="ARBA00000200"/>
    </source>
</evidence>
<dbReference type="CDD" id="cd00554">
    <property type="entry name" value="MECDP_synthase"/>
    <property type="match status" value="1"/>
</dbReference>
<feature type="binding site" evidence="9">
    <location>
        <begin position="37"/>
        <end position="38"/>
    </location>
    <ligand>
        <name>4-CDP-2-C-methyl-D-erythritol 2-phosphate</name>
        <dbReference type="ChEBI" id="CHEBI:57919"/>
    </ligand>
</feature>
<evidence type="ECO:0000313" key="13">
    <source>
        <dbReference type="Proteomes" id="UP000189177"/>
    </source>
</evidence>
<evidence type="ECO:0000256" key="7">
    <source>
        <dbReference type="ARBA" id="ARBA00023229"/>
    </source>
</evidence>
<feature type="binding site" evidence="9">
    <location>
        <begin position="11"/>
        <end position="13"/>
    </location>
    <ligand>
        <name>4-CDP-2-C-methyl-D-erythritol 2-phosphate</name>
        <dbReference type="ChEBI" id="CHEBI:57919"/>
    </ligand>
</feature>
<evidence type="ECO:0000256" key="10">
    <source>
        <dbReference type="RuleBase" id="RU004395"/>
    </source>
</evidence>
<evidence type="ECO:0000256" key="6">
    <source>
        <dbReference type="ARBA" id="ARBA00022723"/>
    </source>
</evidence>
<dbReference type="InterPro" id="IPR036571">
    <property type="entry name" value="MECDP_synthase_sf"/>
</dbReference>
<dbReference type="InterPro" id="IPR003526">
    <property type="entry name" value="MECDP_synthase"/>
</dbReference>
<dbReference type="Proteomes" id="UP000189177">
    <property type="component" value="Unassembled WGS sequence"/>
</dbReference>
<comment type="caution">
    <text evidence="9">Lacks conserved residue(s) required for the propagation of feature annotation.</text>
</comment>
<comment type="subunit">
    <text evidence="4 9">Homotrimer.</text>
</comment>
<accession>A0A1V2ZVD6</accession>
<feature type="domain" description="2-C-methyl-D-erythritol 2,4-cyclodiphosphate synthase" evidence="11">
    <location>
        <begin position="4"/>
        <end position="157"/>
    </location>
</feature>